<evidence type="ECO:0000256" key="4">
    <source>
        <dbReference type="ARBA" id="ARBA00023125"/>
    </source>
</evidence>
<evidence type="ECO:0000313" key="8">
    <source>
        <dbReference type="Proteomes" id="UP000326881"/>
    </source>
</evidence>
<dbReference type="GO" id="GO:0030170">
    <property type="term" value="F:pyridoxal phosphate binding"/>
    <property type="evidence" value="ECO:0007669"/>
    <property type="project" value="InterPro"/>
</dbReference>
<dbReference type="SUPFAM" id="SSF53383">
    <property type="entry name" value="PLP-dependent transferases"/>
    <property type="match status" value="1"/>
</dbReference>
<dbReference type="InterPro" id="IPR036390">
    <property type="entry name" value="WH_DNA-bd_sf"/>
</dbReference>
<evidence type="ECO:0000256" key="1">
    <source>
        <dbReference type="ARBA" id="ARBA00005384"/>
    </source>
</evidence>
<feature type="domain" description="HTH gntR-type" evidence="6">
    <location>
        <begin position="15"/>
        <end position="83"/>
    </location>
</feature>
<keyword evidence="4" id="KW-0238">DNA-binding</keyword>
<dbReference type="InterPro" id="IPR000524">
    <property type="entry name" value="Tscrpt_reg_HTH_GntR"/>
</dbReference>
<evidence type="ECO:0000259" key="6">
    <source>
        <dbReference type="PROSITE" id="PS50949"/>
    </source>
</evidence>
<keyword evidence="5" id="KW-0804">Transcription</keyword>
<dbReference type="SUPFAM" id="SSF46785">
    <property type="entry name" value="Winged helix' DNA-binding domain"/>
    <property type="match status" value="1"/>
</dbReference>
<dbReference type="GO" id="GO:0008483">
    <property type="term" value="F:transaminase activity"/>
    <property type="evidence" value="ECO:0007669"/>
    <property type="project" value="UniProtKB-KW"/>
</dbReference>
<gene>
    <name evidence="7" type="ORF">FZ934_24005</name>
</gene>
<dbReference type="AlphaFoldDB" id="A0A5Q0CBT7"/>
<dbReference type="Proteomes" id="UP000326881">
    <property type="component" value="Plasmid unnamed"/>
</dbReference>
<protein>
    <submittedName>
        <fullName evidence="7">PLP-dependent aminotransferase family protein</fullName>
    </submittedName>
</protein>
<organism evidence="7 8">
    <name type="scientific">Rhizobium grahamii</name>
    <dbReference type="NCBI Taxonomy" id="1120045"/>
    <lineage>
        <taxon>Bacteria</taxon>
        <taxon>Pseudomonadati</taxon>
        <taxon>Pseudomonadota</taxon>
        <taxon>Alphaproteobacteria</taxon>
        <taxon>Hyphomicrobiales</taxon>
        <taxon>Rhizobiaceae</taxon>
        <taxon>Rhizobium/Agrobacterium group</taxon>
        <taxon>Rhizobium</taxon>
    </lineage>
</organism>
<evidence type="ECO:0000256" key="2">
    <source>
        <dbReference type="ARBA" id="ARBA00022898"/>
    </source>
</evidence>
<name>A0A5Q0CBT7_9HYPH</name>
<keyword evidence="7" id="KW-0032">Aminotransferase</keyword>
<dbReference type="PANTHER" id="PTHR46577:SF1">
    <property type="entry name" value="HTH-TYPE TRANSCRIPTIONAL REGULATORY PROTEIN GABR"/>
    <property type="match status" value="1"/>
</dbReference>
<dbReference type="PANTHER" id="PTHR46577">
    <property type="entry name" value="HTH-TYPE TRANSCRIPTIONAL REGULATORY PROTEIN GABR"/>
    <property type="match status" value="1"/>
</dbReference>
<dbReference type="PROSITE" id="PS50949">
    <property type="entry name" value="HTH_GNTR"/>
    <property type="match status" value="1"/>
</dbReference>
<keyword evidence="3" id="KW-0805">Transcription regulation</keyword>
<keyword evidence="2" id="KW-0663">Pyridoxal phosphate</keyword>
<dbReference type="GO" id="GO:0003700">
    <property type="term" value="F:DNA-binding transcription factor activity"/>
    <property type="evidence" value="ECO:0007669"/>
    <property type="project" value="InterPro"/>
</dbReference>
<comment type="similarity">
    <text evidence="1">In the C-terminal section; belongs to the class-I pyridoxal-phosphate-dependent aminotransferase family.</text>
</comment>
<dbReference type="InterPro" id="IPR036388">
    <property type="entry name" value="WH-like_DNA-bd_sf"/>
</dbReference>
<keyword evidence="7" id="KW-0614">Plasmid</keyword>
<accession>A0A5Q0CBT7</accession>
<geneLocation type="plasmid" evidence="7 8">
    <name>unnamed</name>
</geneLocation>
<dbReference type="Pfam" id="PF00155">
    <property type="entry name" value="Aminotran_1_2"/>
    <property type="match status" value="1"/>
</dbReference>
<dbReference type="Gene3D" id="3.40.640.10">
    <property type="entry name" value="Type I PLP-dependent aspartate aminotransferase-like (Major domain)"/>
    <property type="match status" value="1"/>
</dbReference>
<dbReference type="CDD" id="cd00609">
    <property type="entry name" value="AAT_like"/>
    <property type="match status" value="1"/>
</dbReference>
<evidence type="ECO:0000313" key="7">
    <source>
        <dbReference type="EMBL" id="QFY63348.1"/>
    </source>
</evidence>
<reference evidence="7 8" key="1">
    <citation type="submission" date="2019-08" db="EMBL/GenBank/DDBJ databases">
        <title>Prosopis cineraria nodule microbiome.</title>
        <authorList>
            <person name="Ali R."/>
            <person name="Chaluvadi S.R."/>
            <person name="Wang X."/>
        </authorList>
    </citation>
    <scope>NUCLEOTIDE SEQUENCE [LARGE SCALE GENOMIC DNA]</scope>
    <source>
        <strain evidence="7 8">BG7</strain>
        <plasmid evidence="7 8">unnamed</plasmid>
    </source>
</reference>
<dbReference type="Gene3D" id="1.10.10.10">
    <property type="entry name" value="Winged helix-like DNA-binding domain superfamily/Winged helix DNA-binding domain"/>
    <property type="match status" value="1"/>
</dbReference>
<dbReference type="EMBL" id="CP043499">
    <property type="protein sequence ID" value="QFY63348.1"/>
    <property type="molecule type" value="Genomic_DNA"/>
</dbReference>
<dbReference type="KEGG" id="rgr:FZ934_24005"/>
<dbReference type="InterPro" id="IPR004839">
    <property type="entry name" value="Aminotransferase_I/II_large"/>
</dbReference>
<dbReference type="CDD" id="cd07377">
    <property type="entry name" value="WHTH_GntR"/>
    <property type="match status" value="1"/>
</dbReference>
<dbReference type="InterPro" id="IPR051446">
    <property type="entry name" value="HTH_trans_reg/aminotransferase"/>
</dbReference>
<dbReference type="InterPro" id="IPR015424">
    <property type="entry name" value="PyrdxlP-dep_Trfase"/>
</dbReference>
<dbReference type="OrthoDB" id="9808770at2"/>
<sequence length="469" mass="50841">MAGAFLPLVNREHKVSITQQIFLGMRTAILSGTLEKGSRLSSWQDLSVQLGVSRGTVKRAYDLLKDHGFIVTKGRGGTWVAMALPVGPVETPPQVHAPRGLFYDFEEGPQYFQLGVPAQDQFPSKAWHGAWRRAIATEGARPQIYPDPRGLLSLRREVAGYLATARGYSCHPSQVFITSGFAGALGIVLGAMGFRGNRAFVEDPGFPRTRHALQQAGVETIAAPVDREGVRLPIGEEGARLAVITPGQQAPLGMSLSATRRAEILHWASEADAWIIEDDYAGELQLSGRALPALAADDRFGRVFHIGSFSKTLNPGLRLGFLVVPLALADMFGAFVGHLAPAGSVVAQQAVQNFMSGGHFYRHLRRMKALYARRKALLVENLCREIHPGVRCEYEGALSVRLFFPKSADDVAIAAEAQRAGLGVLPLSPWYQSHGPGKGLLLGIANVRDRTVRGKCETLSQVISSHPYA</sequence>
<evidence type="ECO:0000256" key="5">
    <source>
        <dbReference type="ARBA" id="ARBA00023163"/>
    </source>
</evidence>
<proteinExistence type="inferred from homology"/>
<dbReference type="InterPro" id="IPR015421">
    <property type="entry name" value="PyrdxlP-dep_Trfase_major"/>
</dbReference>
<dbReference type="Pfam" id="PF00392">
    <property type="entry name" value="GntR"/>
    <property type="match status" value="1"/>
</dbReference>
<evidence type="ECO:0000256" key="3">
    <source>
        <dbReference type="ARBA" id="ARBA00023015"/>
    </source>
</evidence>
<keyword evidence="7" id="KW-0808">Transferase</keyword>
<keyword evidence="8" id="KW-1185">Reference proteome</keyword>
<dbReference type="SMART" id="SM00345">
    <property type="entry name" value="HTH_GNTR"/>
    <property type="match status" value="1"/>
</dbReference>
<dbReference type="GO" id="GO:0003677">
    <property type="term" value="F:DNA binding"/>
    <property type="evidence" value="ECO:0007669"/>
    <property type="project" value="UniProtKB-KW"/>
</dbReference>